<gene>
    <name evidence="1" type="ORF">P9271_02225</name>
</gene>
<organism evidence="1 2">
    <name type="scientific">Metabacillus fastidiosus</name>
    <dbReference type="NCBI Taxonomy" id="1458"/>
    <lineage>
        <taxon>Bacteria</taxon>
        <taxon>Bacillati</taxon>
        <taxon>Bacillota</taxon>
        <taxon>Bacilli</taxon>
        <taxon>Bacillales</taxon>
        <taxon>Bacillaceae</taxon>
        <taxon>Metabacillus</taxon>
    </lineage>
</organism>
<evidence type="ECO:0000313" key="2">
    <source>
        <dbReference type="Proteomes" id="UP001342826"/>
    </source>
</evidence>
<dbReference type="Proteomes" id="UP001342826">
    <property type="component" value="Unassembled WGS sequence"/>
</dbReference>
<evidence type="ECO:0000313" key="1">
    <source>
        <dbReference type="EMBL" id="MED4400174.1"/>
    </source>
</evidence>
<comment type="caution">
    <text evidence="1">The sequence shown here is derived from an EMBL/GenBank/DDBJ whole genome shotgun (WGS) entry which is preliminary data.</text>
</comment>
<reference evidence="1 2" key="1">
    <citation type="submission" date="2023-03" db="EMBL/GenBank/DDBJ databases">
        <title>Bacillus Genome Sequencing.</title>
        <authorList>
            <person name="Dunlap C."/>
        </authorList>
    </citation>
    <scope>NUCLEOTIDE SEQUENCE [LARGE SCALE GENOMIC DNA]</scope>
    <source>
        <strain evidence="1 2">NRS-1717</strain>
    </source>
</reference>
<sequence length="90" mass="10845">MTFADYIGKTEYDTIRFTFSLVNDIDKKLQNKKLFYKNQVIHYVEKQIRLYVTSLSLKKSLETIYIAEIEQLLNRRLNKLFEKHSVLHCI</sequence>
<dbReference type="EMBL" id="JARTFS010000001">
    <property type="protein sequence ID" value="MED4400174.1"/>
    <property type="molecule type" value="Genomic_DNA"/>
</dbReference>
<name>A0ABU6NSP6_9BACI</name>
<keyword evidence="2" id="KW-1185">Reference proteome</keyword>
<dbReference type="RefSeq" id="WP_066233642.1">
    <property type="nucleotide sequence ID" value="NZ_JARTFQ010000005.1"/>
</dbReference>
<proteinExistence type="predicted"/>
<protein>
    <submittedName>
        <fullName evidence="1">Uncharacterized protein</fullName>
    </submittedName>
</protein>
<dbReference type="GeneID" id="301142538"/>
<accession>A0ABU6NSP6</accession>